<dbReference type="EMBL" id="JBFOLK010000012">
    <property type="protein sequence ID" value="KAL2470400.1"/>
    <property type="molecule type" value="Genomic_DNA"/>
</dbReference>
<dbReference type="Proteomes" id="UP001604336">
    <property type="component" value="Unassembled WGS sequence"/>
</dbReference>
<proteinExistence type="predicted"/>
<organism evidence="2 3">
    <name type="scientific">Abeliophyllum distichum</name>
    <dbReference type="NCBI Taxonomy" id="126358"/>
    <lineage>
        <taxon>Eukaryota</taxon>
        <taxon>Viridiplantae</taxon>
        <taxon>Streptophyta</taxon>
        <taxon>Embryophyta</taxon>
        <taxon>Tracheophyta</taxon>
        <taxon>Spermatophyta</taxon>
        <taxon>Magnoliopsida</taxon>
        <taxon>eudicotyledons</taxon>
        <taxon>Gunneridae</taxon>
        <taxon>Pentapetalae</taxon>
        <taxon>asterids</taxon>
        <taxon>lamiids</taxon>
        <taxon>Lamiales</taxon>
        <taxon>Oleaceae</taxon>
        <taxon>Forsythieae</taxon>
        <taxon>Abeliophyllum</taxon>
    </lineage>
</organism>
<dbReference type="AlphaFoldDB" id="A0ABD1Q2J7"/>
<evidence type="ECO:0000313" key="3">
    <source>
        <dbReference type="Proteomes" id="UP001604336"/>
    </source>
</evidence>
<evidence type="ECO:0000313" key="2">
    <source>
        <dbReference type="EMBL" id="KAL2470400.1"/>
    </source>
</evidence>
<feature type="region of interest" description="Disordered" evidence="1">
    <location>
        <begin position="1"/>
        <end position="27"/>
    </location>
</feature>
<gene>
    <name evidence="2" type="ORF">Adt_38536</name>
</gene>
<name>A0ABD1Q2J7_9LAMI</name>
<evidence type="ECO:0000256" key="1">
    <source>
        <dbReference type="SAM" id="MobiDB-lite"/>
    </source>
</evidence>
<accession>A0ABD1Q2J7</accession>
<protein>
    <submittedName>
        <fullName evidence="2">Uncharacterized protein</fullName>
    </submittedName>
</protein>
<reference evidence="3" key="1">
    <citation type="submission" date="2024-07" db="EMBL/GenBank/DDBJ databases">
        <title>Two chromosome-level genome assemblies of Korean endemic species Abeliophyllum distichum and Forsythia ovata (Oleaceae).</title>
        <authorList>
            <person name="Jang H."/>
        </authorList>
    </citation>
    <scope>NUCLEOTIDE SEQUENCE [LARGE SCALE GENOMIC DNA]</scope>
</reference>
<keyword evidence="3" id="KW-1185">Reference proteome</keyword>
<comment type="caution">
    <text evidence="2">The sequence shown here is derived from an EMBL/GenBank/DDBJ whole genome shotgun (WGS) entry which is preliminary data.</text>
</comment>
<sequence length="198" mass="22027">MPSPPPCWGRVASPASAGDGRGRPHPSFVTDEQSLPFLSDADLILEISSSIGLVDSDVNSSIVSRPFNIQTEHSPSGNLIELDLPKDADVYNSKSFMKMLKKYELPPGYLYRVPNPSERIPGSDPRKVVVYRNSMTAGLRFTLHPLFVSCFNEFHVTPGQLTPNCNVPKIRISILNMKKENEMRNLVELSQKVEKAKC</sequence>